<dbReference type="GeneID" id="14923294"/>
<dbReference type="VEuPathDB" id="AmoebaDB:ACA1_253470"/>
<feature type="chain" id="PRO_5003990913" evidence="1">
    <location>
        <begin position="22"/>
        <end position="259"/>
    </location>
</feature>
<dbReference type="AlphaFoldDB" id="L8HAX9"/>
<accession>L8HAX9</accession>
<reference evidence="2 3" key="1">
    <citation type="journal article" date="2013" name="Genome Biol.">
        <title>Genome of Acanthamoeba castellanii highlights extensive lateral gene transfer and early evolution of tyrosine kinase signaling.</title>
        <authorList>
            <person name="Clarke M."/>
            <person name="Lohan A.J."/>
            <person name="Liu B."/>
            <person name="Lagkouvardos I."/>
            <person name="Roy S."/>
            <person name="Zafar N."/>
            <person name="Bertelli C."/>
            <person name="Schilde C."/>
            <person name="Kianianmomeni A."/>
            <person name="Burglin T.R."/>
            <person name="Frech C."/>
            <person name="Turcotte B."/>
            <person name="Kopec K.O."/>
            <person name="Synnott J.M."/>
            <person name="Choo C."/>
            <person name="Paponov I."/>
            <person name="Finkler A."/>
            <person name="Soon Heng Tan C."/>
            <person name="Hutchins A.P."/>
            <person name="Weinmeier T."/>
            <person name="Rattei T."/>
            <person name="Chu J.S."/>
            <person name="Gimenez G."/>
            <person name="Irimia M."/>
            <person name="Rigden D.J."/>
            <person name="Fitzpatrick D.A."/>
            <person name="Lorenzo-Morales J."/>
            <person name="Bateman A."/>
            <person name="Chiu C.H."/>
            <person name="Tang P."/>
            <person name="Hegemann P."/>
            <person name="Fromm H."/>
            <person name="Raoult D."/>
            <person name="Greub G."/>
            <person name="Miranda-Saavedra D."/>
            <person name="Chen N."/>
            <person name="Nash P."/>
            <person name="Ginger M.L."/>
            <person name="Horn M."/>
            <person name="Schaap P."/>
            <person name="Caler L."/>
            <person name="Loftus B."/>
        </authorList>
    </citation>
    <scope>NUCLEOTIDE SEQUENCE [LARGE SCALE GENOMIC DNA]</scope>
    <source>
        <strain evidence="2 3">Neff</strain>
    </source>
</reference>
<evidence type="ECO:0000256" key="1">
    <source>
        <dbReference type="SAM" id="SignalP"/>
    </source>
</evidence>
<gene>
    <name evidence="2" type="ORF">ACA1_253470</name>
</gene>
<dbReference type="EMBL" id="KB007885">
    <property type="protein sequence ID" value="ELR22360.1"/>
    <property type="molecule type" value="Genomic_DNA"/>
</dbReference>
<proteinExistence type="predicted"/>
<dbReference type="Proteomes" id="UP000011083">
    <property type="component" value="Unassembled WGS sequence"/>
</dbReference>
<name>L8HAX9_ACACF</name>
<keyword evidence="3" id="KW-1185">Reference proteome</keyword>
<protein>
    <submittedName>
        <fullName evidence="2">Uncharacterized protein</fullName>
    </submittedName>
</protein>
<dbReference type="KEGG" id="acan:ACA1_253470"/>
<organism evidence="2 3">
    <name type="scientific">Acanthamoeba castellanii (strain ATCC 30010 / Neff)</name>
    <dbReference type="NCBI Taxonomy" id="1257118"/>
    <lineage>
        <taxon>Eukaryota</taxon>
        <taxon>Amoebozoa</taxon>
        <taxon>Discosea</taxon>
        <taxon>Longamoebia</taxon>
        <taxon>Centramoebida</taxon>
        <taxon>Acanthamoebidae</taxon>
        <taxon>Acanthamoeba</taxon>
    </lineage>
</organism>
<dbReference type="RefSeq" id="XP_004367616.1">
    <property type="nucleotide sequence ID" value="XM_004367559.1"/>
</dbReference>
<feature type="signal peptide" evidence="1">
    <location>
        <begin position="1"/>
        <end position="21"/>
    </location>
</feature>
<keyword evidence="1" id="KW-0732">Signal</keyword>
<evidence type="ECO:0000313" key="2">
    <source>
        <dbReference type="EMBL" id="ELR22360.1"/>
    </source>
</evidence>
<evidence type="ECO:0000313" key="3">
    <source>
        <dbReference type="Proteomes" id="UP000011083"/>
    </source>
</evidence>
<sequence length="259" mass="27184">MSRIAVCIGAFVVLLVASALAGPVTLNGAKISATFNPTGGSVKIWETGTNRIFTHSFTKIQEVAADGGVVNAVNSFADLTFNDPTTPQQETFQGVNSTVVSLSGNVNVAVAGSNATTTANVNVRFYVFNDEGKITYGTKTYPVAPGSIEIIYTISGWPVEDTGNKLNFFVRIGTPGKTASWNSPELRFFDGASLIFAPDSANSNGQAAVKVTPTMGSGAVNIQMQFQAANSIEYDPLWSVEGESSSAATLSPFITSVLF</sequence>